<evidence type="ECO:0000259" key="3">
    <source>
        <dbReference type="Pfam" id="PF02397"/>
    </source>
</evidence>
<reference evidence="4" key="1">
    <citation type="submission" date="2022-04" db="EMBL/GenBank/DDBJ databases">
        <title>Draft genome sequences of lactic acid bacteria (LAB) strains involved in meat spoilage.</title>
        <authorList>
            <person name="Palevich N."/>
        </authorList>
    </citation>
    <scope>NUCLEOTIDE SEQUENCE</scope>
    <source>
        <strain evidence="4">9-14</strain>
    </source>
</reference>
<evidence type="ECO:0000313" key="5">
    <source>
        <dbReference type="Proteomes" id="UP001249945"/>
    </source>
</evidence>
<keyword evidence="4" id="KW-0808">Transferase</keyword>
<accession>A0AAW8R869</accession>
<evidence type="ECO:0000256" key="2">
    <source>
        <dbReference type="SAM" id="Phobius"/>
    </source>
</evidence>
<dbReference type="GO" id="GO:0016780">
    <property type="term" value="F:phosphotransferase activity, for other substituted phosphate groups"/>
    <property type="evidence" value="ECO:0007669"/>
    <property type="project" value="TreeGrafter"/>
</dbReference>
<dbReference type="Proteomes" id="UP001249945">
    <property type="component" value="Unassembled WGS sequence"/>
</dbReference>
<comment type="similarity">
    <text evidence="1">Belongs to the bacterial sugar transferase family.</text>
</comment>
<dbReference type="InterPro" id="IPR003362">
    <property type="entry name" value="Bact_transf"/>
</dbReference>
<organism evidence="4 5">
    <name type="scientific">Carnobacterium divergens</name>
    <name type="common">Lactobacillus divergens</name>
    <dbReference type="NCBI Taxonomy" id="2748"/>
    <lineage>
        <taxon>Bacteria</taxon>
        <taxon>Bacillati</taxon>
        <taxon>Bacillota</taxon>
        <taxon>Bacilli</taxon>
        <taxon>Lactobacillales</taxon>
        <taxon>Carnobacteriaceae</taxon>
        <taxon>Carnobacterium</taxon>
    </lineage>
</organism>
<name>A0AAW8R869_CARDV</name>
<dbReference type="PANTHER" id="PTHR30576">
    <property type="entry name" value="COLANIC BIOSYNTHESIS UDP-GLUCOSE LIPID CARRIER TRANSFERASE"/>
    <property type="match status" value="1"/>
</dbReference>
<sequence>MYKVIKRILDFILSIVCLPFIIIIILIFGTLIKIEDRGSIFYFADRIGKNGKIFKMFKFRSMIEDAPDIRMEDGSTFNSADDSRVTKMGKFMRKTSIDEVPQILNVLIGDMSFIGPRPDSAMWIDNYTEEERIIHTVPPGISGYNQVINRNAVSTKEKLQNDIYYVNNMNFWLDMKIVFLTIKTILFSKNVFREEDHTDV</sequence>
<keyword evidence="2" id="KW-0812">Transmembrane</keyword>
<gene>
    <name evidence="4" type="ORF">MX635_03915</name>
</gene>
<dbReference type="AlphaFoldDB" id="A0AAW8R869"/>
<dbReference type="Pfam" id="PF02397">
    <property type="entry name" value="Bac_transf"/>
    <property type="match status" value="1"/>
</dbReference>
<dbReference type="RefSeq" id="WP_311780092.1">
    <property type="nucleotide sequence ID" value="NZ_JALRMQ010000002.1"/>
</dbReference>
<dbReference type="EMBL" id="JALRMR010000003">
    <property type="protein sequence ID" value="MDT1973538.1"/>
    <property type="molecule type" value="Genomic_DNA"/>
</dbReference>
<protein>
    <submittedName>
        <fullName evidence="4">Sugar transferase</fullName>
    </submittedName>
</protein>
<dbReference type="PANTHER" id="PTHR30576:SF0">
    <property type="entry name" value="UNDECAPRENYL-PHOSPHATE N-ACETYLGALACTOSAMINYL 1-PHOSPHATE TRANSFERASE-RELATED"/>
    <property type="match status" value="1"/>
</dbReference>
<evidence type="ECO:0000256" key="1">
    <source>
        <dbReference type="ARBA" id="ARBA00006464"/>
    </source>
</evidence>
<feature type="transmembrane region" description="Helical" evidence="2">
    <location>
        <begin position="12"/>
        <end position="32"/>
    </location>
</feature>
<evidence type="ECO:0000313" key="4">
    <source>
        <dbReference type="EMBL" id="MDT1973538.1"/>
    </source>
</evidence>
<comment type="caution">
    <text evidence="4">The sequence shown here is derived from an EMBL/GenBank/DDBJ whole genome shotgun (WGS) entry which is preliminary data.</text>
</comment>
<keyword evidence="2" id="KW-1133">Transmembrane helix</keyword>
<proteinExistence type="inferred from homology"/>
<feature type="domain" description="Bacterial sugar transferase" evidence="3">
    <location>
        <begin position="6"/>
        <end position="186"/>
    </location>
</feature>
<keyword evidence="2" id="KW-0472">Membrane</keyword>